<sequence>MASSSSYQEALQQLQNLTSKPLPIGVQYTAIKAMEKELARPETTQSLFREVKQLIEDIIKIDQAFERVKTELGRIDDRIFIGKPAEDFQPRWIGIQQRFVVLIWSSYKTAKQTGAYVRGTFTQFVDVILPGLEEIQNYTDYTVVAADLKEFTSSTGPFGGRFEAQNQARKCSLAYTDLRHDIEAFKDGFDLFTQEQGVEPHEDMVHLHGEIDRLKIEIKRCKFMVLAIGTSLGVSTSFAEVGSIASLATLGLLGPATTTKIFLAGTAPALLGFKSLVAFISRISEHKGALSRVHVEMNNLMARDRLLEQLQTTLKIQGAGINDVCKRIDQLNVIYSYVLHDAELIAADLKAVIRGADSKVFLARLKLIRGTYGALAYALKEYTMRIEGHSFRFGQADYKSS</sequence>
<proteinExistence type="predicted"/>
<dbReference type="EMBL" id="JAACJP010000029">
    <property type="protein sequence ID" value="KAF5376271.1"/>
    <property type="molecule type" value="Genomic_DNA"/>
</dbReference>
<evidence type="ECO:0000313" key="2">
    <source>
        <dbReference type="Proteomes" id="UP000565441"/>
    </source>
</evidence>
<comment type="caution">
    <text evidence="1">The sequence shown here is derived from an EMBL/GenBank/DDBJ whole genome shotgun (WGS) entry which is preliminary data.</text>
</comment>
<protein>
    <submittedName>
        <fullName evidence="1">Uncharacterized protein</fullName>
    </submittedName>
</protein>
<evidence type="ECO:0000313" key="1">
    <source>
        <dbReference type="EMBL" id="KAF5376271.1"/>
    </source>
</evidence>
<reference evidence="1 2" key="1">
    <citation type="journal article" date="2020" name="ISME J.">
        <title>Uncovering the hidden diversity of litter-decomposition mechanisms in mushroom-forming fungi.</title>
        <authorList>
            <person name="Floudas D."/>
            <person name="Bentzer J."/>
            <person name="Ahren D."/>
            <person name="Johansson T."/>
            <person name="Persson P."/>
            <person name="Tunlid A."/>
        </authorList>
    </citation>
    <scope>NUCLEOTIDE SEQUENCE [LARGE SCALE GENOMIC DNA]</scope>
    <source>
        <strain evidence="1 2">CBS 661.87</strain>
    </source>
</reference>
<gene>
    <name evidence="1" type="ORF">D9615_008556</name>
</gene>
<organism evidence="1 2">
    <name type="scientific">Tricholomella constricta</name>
    <dbReference type="NCBI Taxonomy" id="117010"/>
    <lineage>
        <taxon>Eukaryota</taxon>
        <taxon>Fungi</taxon>
        <taxon>Dikarya</taxon>
        <taxon>Basidiomycota</taxon>
        <taxon>Agaricomycotina</taxon>
        <taxon>Agaricomycetes</taxon>
        <taxon>Agaricomycetidae</taxon>
        <taxon>Agaricales</taxon>
        <taxon>Tricholomatineae</taxon>
        <taxon>Lyophyllaceae</taxon>
        <taxon>Tricholomella</taxon>
    </lineage>
</organism>
<keyword evidence="2" id="KW-1185">Reference proteome</keyword>
<dbReference type="OrthoDB" id="3173702at2759"/>
<dbReference type="AlphaFoldDB" id="A0A8H5H436"/>
<name>A0A8H5H436_9AGAR</name>
<dbReference type="Proteomes" id="UP000565441">
    <property type="component" value="Unassembled WGS sequence"/>
</dbReference>
<accession>A0A8H5H436</accession>